<sequence length="209" mass="24252">MGATNIIANTYNRTILASTIRKKITSYGEEAPTLTFPSTNTGLEETILTNFNRIFEESYLLVVESDFFNDESDFKYFQKEQLAQAICRRMLQVESRKLPLKKVVKISKNITSMLYAPRAANDEYTSRAENQDFSSLESSLFNQEKVLYALHCNIDKLAYTIFQTNEYFDDIDCERYDVMVEHYNHLLRQYEDGINKANELSASLQKCGY</sequence>
<evidence type="ECO:0008006" key="3">
    <source>
        <dbReference type="Google" id="ProtNLM"/>
    </source>
</evidence>
<dbReference type="EMBL" id="CP134145">
    <property type="protein sequence ID" value="WNC72721.1"/>
    <property type="molecule type" value="Genomic_DNA"/>
</dbReference>
<evidence type="ECO:0000313" key="2">
    <source>
        <dbReference type="Proteomes" id="UP001258994"/>
    </source>
</evidence>
<protein>
    <recommendedName>
        <fullName evidence="3">Orphan protein</fullName>
    </recommendedName>
</protein>
<keyword evidence="2" id="KW-1185">Reference proteome</keyword>
<organism evidence="1 2">
    <name type="scientific">Thalassotalea psychrophila</name>
    <dbReference type="NCBI Taxonomy" id="3065647"/>
    <lineage>
        <taxon>Bacteria</taxon>
        <taxon>Pseudomonadati</taxon>
        <taxon>Pseudomonadota</taxon>
        <taxon>Gammaproteobacteria</taxon>
        <taxon>Alteromonadales</taxon>
        <taxon>Colwelliaceae</taxon>
        <taxon>Thalassotalea</taxon>
    </lineage>
</organism>
<evidence type="ECO:0000313" key="1">
    <source>
        <dbReference type="EMBL" id="WNC72721.1"/>
    </source>
</evidence>
<name>A0ABY9TV52_9GAMM</name>
<reference evidence="2" key="1">
    <citation type="submission" date="2023-09" db="EMBL/GenBank/DDBJ databases">
        <authorList>
            <person name="Li S."/>
            <person name="Li X."/>
            <person name="Zhang C."/>
            <person name="Zhao Z."/>
        </authorList>
    </citation>
    <scope>NUCLEOTIDE SEQUENCE [LARGE SCALE GENOMIC DNA]</scope>
    <source>
        <strain evidence="2">SQ149</strain>
    </source>
</reference>
<dbReference type="Proteomes" id="UP001258994">
    <property type="component" value="Chromosome"/>
</dbReference>
<gene>
    <name evidence="1" type="ORF">RGQ13_01700</name>
</gene>
<dbReference type="RefSeq" id="WP_348391837.1">
    <property type="nucleotide sequence ID" value="NZ_CP134145.1"/>
</dbReference>
<proteinExistence type="predicted"/>
<accession>A0ABY9TV52</accession>